<gene>
    <name evidence="1" type="ORF">YALI1_D10243g</name>
</gene>
<name>A0A1D8NDQ5_YARLL</name>
<dbReference type="VEuPathDB" id="FungiDB:YALI1_D10243g"/>
<protein>
    <submittedName>
        <fullName evidence="1">Uncharacterized protein</fullName>
    </submittedName>
</protein>
<proteinExistence type="predicted"/>
<dbReference type="RefSeq" id="XP_068138753.1">
    <property type="nucleotide sequence ID" value="XM_068282652.1"/>
</dbReference>
<reference evidence="1 2" key="1">
    <citation type="journal article" date="2016" name="PLoS ONE">
        <title>Sequence Assembly of Yarrowia lipolytica Strain W29/CLIB89 Shows Transposable Element Diversity.</title>
        <authorList>
            <person name="Magnan C."/>
            <person name="Yu J."/>
            <person name="Chang I."/>
            <person name="Jahn E."/>
            <person name="Kanomata Y."/>
            <person name="Wu J."/>
            <person name="Zeller M."/>
            <person name="Oakes M."/>
            <person name="Baldi P."/>
            <person name="Sandmeyer S."/>
        </authorList>
    </citation>
    <scope>NUCLEOTIDE SEQUENCE [LARGE SCALE GENOMIC DNA]</scope>
    <source>
        <strain evidence="2">CLIB89(W29)</strain>
    </source>
</reference>
<accession>A0A1D8NDQ5</accession>
<dbReference type="EMBL" id="CP017556">
    <property type="protein sequence ID" value="AOW03759.1"/>
    <property type="molecule type" value="Genomic_DNA"/>
</dbReference>
<dbReference type="AlphaFoldDB" id="A0A1D8NDQ5"/>
<dbReference type="Proteomes" id="UP000182444">
    <property type="component" value="Chromosome 1D"/>
</dbReference>
<dbReference type="GeneID" id="94583266"/>
<sequence length="80" mass="9296">MRPGRIRHDETDPRNGLLLQTEKAGRHQAYMSVDMSEYLADVIILCGQPMASPDVTNRMQESQHRISSACFWLRSHRREI</sequence>
<organism evidence="1 2">
    <name type="scientific">Yarrowia lipolytica</name>
    <name type="common">Candida lipolytica</name>
    <dbReference type="NCBI Taxonomy" id="4952"/>
    <lineage>
        <taxon>Eukaryota</taxon>
        <taxon>Fungi</taxon>
        <taxon>Dikarya</taxon>
        <taxon>Ascomycota</taxon>
        <taxon>Saccharomycotina</taxon>
        <taxon>Dipodascomycetes</taxon>
        <taxon>Dipodascales</taxon>
        <taxon>Dipodascales incertae sedis</taxon>
        <taxon>Yarrowia</taxon>
    </lineage>
</organism>
<evidence type="ECO:0000313" key="1">
    <source>
        <dbReference type="EMBL" id="AOW03759.1"/>
    </source>
</evidence>
<evidence type="ECO:0000313" key="2">
    <source>
        <dbReference type="Proteomes" id="UP000182444"/>
    </source>
</evidence>